<comment type="similarity">
    <text evidence="1">Belongs to the RICTOR family.</text>
</comment>
<feature type="region of interest" description="Disordered" evidence="2">
    <location>
        <begin position="480"/>
        <end position="504"/>
    </location>
</feature>
<dbReference type="SMART" id="SM01310">
    <property type="entry name" value="RICTOR_V"/>
    <property type="match status" value="1"/>
</dbReference>
<feature type="compositionally biased region" description="Low complexity" evidence="2">
    <location>
        <begin position="99"/>
        <end position="111"/>
    </location>
</feature>
<dbReference type="GO" id="GO:0038203">
    <property type="term" value="P:TORC2 signaling"/>
    <property type="evidence" value="ECO:0007669"/>
    <property type="project" value="TreeGrafter"/>
</dbReference>
<evidence type="ECO:0000259" key="3">
    <source>
        <dbReference type="SMART" id="SM01307"/>
    </source>
</evidence>
<dbReference type="RefSeq" id="XP_015662301.1">
    <property type="nucleotide sequence ID" value="XM_015798823.1"/>
</dbReference>
<dbReference type="GeneID" id="26902351"/>
<evidence type="ECO:0000259" key="4">
    <source>
        <dbReference type="SMART" id="SM01308"/>
    </source>
</evidence>
<dbReference type="SMART" id="SM01308">
    <property type="entry name" value="RICTOR_N"/>
    <property type="match status" value="1"/>
</dbReference>
<feature type="domain" description="Rapamycin-insensitive companion of mTOR" evidence="5">
    <location>
        <begin position="1338"/>
        <end position="1411"/>
    </location>
</feature>
<feature type="domain" description="Rapamycin-insensitive companion of mTOR middle" evidence="3">
    <location>
        <begin position="666"/>
        <end position="908"/>
    </location>
</feature>
<dbReference type="InterPro" id="IPR028268">
    <property type="entry name" value="Pianissimo_fam"/>
</dbReference>
<organism evidence="6 7">
    <name type="scientific">Leptomonas pyrrhocoris</name>
    <name type="common">Firebug parasite</name>
    <dbReference type="NCBI Taxonomy" id="157538"/>
    <lineage>
        <taxon>Eukaryota</taxon>
        <taxon>Discoba</taxon>
        <taxon>Euglenozoa</taxon>
        <taxon>Kinetoplastea</taxon>
        <taxon>Metakinetoplastina</taxon>
        <taxon>Trypanosomatida</taxon>
        <taxon>Trypanosomatidae</taxon>
        <taxon>Leishmaniinae</taxon>
        <taxon>Leptomonas</taxon>
    </lineage>
</organism>
<dbReference type="InterPro" id="IPR029453">
    <property type="entry name" value="Rictor_IV"/>
</dbReference>
<dbReference type="Pfam" id="PF14664">
    <property type="entry name" value="RICTOR_N"/>
    <property type="match status" value="1"/>
</dbReference>
<proteinExistence type="inferred from homology"/>
<keyword evidence="7" id="KW-1185">Reference proteome</keyword>
<dbReference type="SUPFAM" id="SSF48371">
    <property type="entry name" value="ARM repeat"/>
    <property type="match status" value="1"/>
</dbReference>
<dbReference type="SMART" id="SM01307">
    <property type="entry name" value="RICTOR_M"/>
    <property type="match status" value="1"/>
</dbReference>
<protein>
    <submittedName>
        <fullName evidence="6">Uncharacterized protein</fullName>
    </submittedName>
</protein>
<feature type="region of interest" description="Disordered" evidence="2">
    <location>
        <begin position="1135"/>
        <end position="1192"/>
    </location>
</feature>
<dbReference type="EMBL" id="LGTL01000003">
    <property type="protein sequence ID" value="KPA83862.1"/>
    <property type="molecule type" value="Genomic_DNA"/>
</dbReference>
<dbReference type="Proteomes" id="UP000037923">
    <property type="component" value="Unassembled WGS sequence"/>
</dbReference>
<dbReference type="GO" id="GO:0031932">
    <property type="term" value="C:TORC2 complex"/>
    <property type="evidence" value="ECO:0007669"/>
    <property type="project" value="InterPro"/>
</dbReference>
<dbReference type="EMBL" id="LGTL01000003">
    <property type="protein sequence ID" value="KPA83863.1"/>
    <property type="molecule type" value="Genomic_DNA"/>
</dbReference>
<feature type="domain" description="Rapamycin-insensitive companion of mTOR N-terminal" evidence="4">
    <location>
        <begin position="176"/>
        <end position="593"/>
    </location>
</feature>
<dbReference type="PANTHER" id="PTHR13298:SF11">
    <property type="entry name" value="RAPAMYCIN-INSENSITIVE COMPANION OF MTOR"/>
    <property type="match status" value="1"/>
</dbReference>
<feature type="compositionally biased region" description="Basic and acidic residues" evidence="2">
    <location>
        <begin position="113"/>
        <end position="123"/>
    </location>
</feature>
<comment type="caution">
    <text evidence="6">The sequence shown here is derived from an EMBL/GenBank/DDBJ whole genome shotgun (WGS) entry which is preliminary data.</text>
</comment>
<feature type="region of interest" description="Disordered" evidence="2">
    <location>
        <begin position="94"/>
        <end position="139"/>
    </location>
</feature>
<dbReference type="Pfam" id="PF14663">
    <property type="entry name" value="RasGEF_N_2"/>
    <property type="match status" value="1"/>
</dbReference>
<evidence type="ECO:0000313" key="7">
    <source>
        <dbReference type="Proteomes" id="UP000037923"/>
    </source>
</evidence>
<dbReference type="Pfam" id="PF14666">
    <property type="entry name" value="RICTOR_M"/>
    <property type="match status" value="1"/>
</dbReference>
<gene>
    <name evidence="6" type="ORF">ABB37_02056</name>
</gene>
<dbReference type="SMART" id="SM01303">
    <property type="entry name" value="RasGEF_N_2"/>
    <property type="match status" value="1"/>
</dbReference>
<dbReference type="VEuPathDB" id="TriTrypDB:LpyrH10_03_2070"/>
<name>A0A0M9G752_LEPPY</name>
<dbReference type="InterPro" id="IPR016024">
    <property type="entry name" value="ARM-type_fold"/>
</dbReference>
<dbReference type="OMA" id="FTYRMHY"/>
<dbReference type="RefSeq" id="XP_015662302.1">
    <property type="nucleotide sequence ID" value="XM_015798824.1"/>
</dbReference>
<dbReference type="OrthoDB" id="271111at2759"/>
<feature type="compositionally biased region" description="Acidic residues" evidence="2">
    <location>
        <begin position="1135"/>
        <end position="1152"/>
    </location>
</feature>
<dbReference type="PANTHER" id="PTHR13298">
    <property type="entry name" value="CYTOSOLIC REGULATOR PIANISSIMO"/>
    <property type="match status" value="1"/>
</dbReference>
<evidence type="ECO:0000256" key="2">
    <source>
        <dbReference type="SAM" id="MobiDB-lite"/>
    </source>
</evidence>
<feature type="region of interest" description="Disordered" evidence="2">
    <location>
        <begin position="1245"/>
        <end position="1265"/>
    </location>
</feature>
<evidence type="ECO:0000256" key="1">
    <source>
        <dbReference type="ARBA" id="ARBA00008878"/>
    </source>
</evidence>
<dbReference type="InterPro" id="IPR029451">
    <property type="entry name" value="RICTOR_M"/>
</dbReference>
<evidence type="ECO:0000259" key="5">
    <source>
        <dbReference type="SMART" id="SM01310"/>
    </source>
</evidence>
<accession>A0A0M9G752</accession>
<sequence length="1557" mass="169527">MATAGMPKEALTLLQHYTIDLKDFNKARARYKNVLEKELVAPAEEEGNTDVEAATKDAQDRLRAAWQEYLTSAQAYFSRVARTTVGDILVGTQAPPAPAATVTSTSSASAVDARGEAGSKADLEANSAPLSGTQRDADHDAERLSLSVKAVSVPAVGDGICSVGGYDTLVQLNTRAERMSDFCGLCEKWYMRNETVFELPEPEALASLAAAAVASVSRLLRLLGMRMVYTCAGSSRFLQAFLSDGEAVRWVAFCGDRGLNAEVDALLQVMERILLLNTADPKAYPRVPFGWFYRLLSLLEHPDSVATASPKRRSNAIRLALLLLQNRTDQATAVGLHDVLLNACVSATGGVTADEAHSIVFTMIELFDAPSTRQYIKITDLRTLFAPFLTTTEKSGTDLLVTQNSAKDLIVAVMSTWVGNVWVSSEVTSLRSLIDVLHLPGSLDTKMVIITMFNKLLCRLASHRGIVPMKPWKGFEEDRLRKAAKETEEGEAEGDALASDTPELDNSSFVGDFLLSDTNGEMPIQDDFIPTTKALGYHVLDGLLGRVLMTLNYHGLPYALTELMQTVNKNRVVTRAASNLLQDMFVLMDTVLPQVIVFKLHEAFNSAVGRLANEGSLFVGGLTSQLFRSYKKVGGGESAGKVGTMVPANNTQMANTALNTPGTLDMDDPTFATMVREAKVDRQKSFQTWNFDILSALVQGPLRLQHRFRAARELLESLVLFFTPSRTLSTPQICCTFNNLPVNAVTPQICLLGVELIDLLLETREGTALLEKAGFVLAIAGMLKEVRVGKPVTLRRAAVNTRIGQSLLRMTGRLTAHANGLLLMRDYSIFSLVDSMFSKLQGPRLESPSEEDTLHDVCYQLLQYLTLGAVPNYGVCDDIRHTFRAALSNPSNTIRLCAAQQLKRAVWRDLSTSMKWGIETLLQALNDDFFSVIESAFKLLLSICMCSDEGLDYLIECFPTVLMVSDVILSHAKQLHLDVLLYLVASRPAGFRFLQCYGWVEKELRRWEETQSVQYVLMLKGMQTASFNTPAPFATNARVGSGNASLSSTSDPLRRHTRSFSDSAVGKYARVGSGATTNLPLLTSSAAMGANFFPVHFASVLCSSTEGCAMFKHSRLWTRSVQRLLEQPLPPDIVYDDLLSDDEDTSSDESSDDDFHVAADATRYMRQQRLQQRQAQQQQAHPGNSTAYYSTGAAPAGGNAGIGGGTSIPASGTLVNSAGTMALYSSTGEYMGTANSLNPLRGLDGFRGVSGASPGTNGGTGAPQNQTVVASNVNNGGGRLVWSDGGSNELEQANRATAKELERLKKGYLNPSSTRIISAARGYKPSGQSFSLECVGDILLLKDALLCVAEVGSTEVGYGLMLSVPGLQRRFIALSRFASTISIRCVGMLGSAILARSRRGADDLVKRGYSVLLNPNAYVSADGVPYAVSFAHLKPSKWVSIARKVAPNNTAARHAHAEAMPLPGSKDVPRRVWDNLFSLSNPVSCENAKKVLYKIMKKRPDIFLDVNIRRLCLDVGFAYRMHYKERRFLVNLLDNAQLTAMPAMNTKAPRPRASRAA</sequence>
<evidence type="ECO:0000313" key="6">
    <source>
        <dbReference type="EMBL" id="KPA83863.1"/>
    </source>
</evidence>
<dbReference type="InterPro" id="IPR029452">
    <property type="entry name" value="RICTOR_V"/>
</dbReference>
<dbReference type="InterPro" id="IPR028267">
    <property type="entry name" value="Pianissimo_N"/>
</dbReference>
<feature type="compositionally biased region" description="Low complexity" evidence="2">
    <location>
        <begin position="1167"/>
        <end position="1180"/>
    </location>
</feature>
<reference evidence="6 7" key="1">
    <citation type="submission" date="2015-07" db="EMBL/GenBank/DDBJ databases">
        <title>High-quality genome of monoxenous trypanosomatid Leptomonas pyrrhocoris.</title>
        <authorList>
            <person name="Flegontov P."/>
            <person name="Butenko A."/>
            <person name="Firsov S."/>
            <person name="Vlcek C."/>
            <person name="Logacheva M.D."/>
            <person name="Field M."/>
            <person name="Filatov D."/>
            <person name="Flegontova O."/>
            <person name="Gerasimov E."/>
            <person name="Jackson A.P."/>
            <person name="Kelly S."/>
            <person name="Opperdoes F."/>
            <person name="O'Reilly A."/>
            <person name="Votypka J."/>
            <person name="Yurchenko V."/>
            <person name="Lukes J."/>
        </authorList>
    </citation>
    <scope>NUCLEOTIDE SEQUENCE [LARGE SCALE GENOMIC DNA]</scope>
    <source>
        <strain evidence="6">H10</strain>
    </source>
</reference>